<dbReference type="InterPro" id="IPR051610">
    <property type="entry name" value="GPI/OXD"/>
</dbReference>
<dbReference type="GO" id="GO:0033609">
    <property type="term" value="P:oxalate metabolic process"/>
    <property type="evidence" value="ECO:0007669"/>
    <property type="project" value="InterPro"/>
</dbReference>
<dbReference type="Gene3D" id="3.30.428.70">
    <property type="match status" value="1"/>
</dbReference>
<dbReference type="AlphaFoldDB" id="A0AB34FL88"/>
<dbReference type="NCBIfam" id="TIGR03404">
    <property type="entry name" value="bicupin_oxalic"/>
    <property type="match status" value="1"/>
</dbReference>
<dbReference type="SUPFAM" id="SSF51182">
    <property type="entry name" value="RmlC-like cupins"/>
    <property type="match status" value="1"/>
</dbReference>
<organism evidence="6 7">
    <name type="scientific">Purpureocillium lavendulum</name>
    <dbReference type="NCBI Taxonomy" id="1247861"/>
    <lineage>
        <taxon>Eukaryota</taxon>
        <taxon>Fungi</taxon>
        <taxon>Dikarya</taxon>
        <taxon>Ascomycota</taxon>
        <taxon>Pezizomycotina</taxon>
        <taxon>Sordariomycetes</taxon>
        <taxon>Hypocreomycetidae</taxon>
        <taxon>Hypocreales</taxon>
        <taxon>Ophiocordycipitaceae</taxon>
        <taxon>Purpureocillium</taxon>
    </lineage>
</organism>
<evidence type="ECO:0000256" key="4">
    <source>
        <dbReference type="SAM" id="MobiDB-lite"/>
    </source>
</evidence>
<comment type="cofactor">
    <cofactor evidence="3">
        <name>Mn(2+)</name>
        <dbReference type="ChEBI" id="CHEBI:29035"/>
    </cofactor>
    <text evidence="3">Binds 2 manganese ions per subunit.</text>
</comment>
<dbReference type="CDD" id="cd20304">
    <property type="entry name" value="cupin_OxDC_N"/>
    <property type="match status" value="1"/>
</dbReference>
<dbReference type="GO" id="GO:0046872">
    <property type="term" value="F:metal ion binding"/>
    <property type="evidence" value="ECO:0007669"/>
    <property type="project" value="UniProtKB-KW"/>
</dbReference>
<feature type="binding site" evidence="3">
    <location>
        <position position="309"/>
    </location>
    <ligand>
        <name>Mn(2+)</name>
        <dbReference type="ChEBI" id="CHEBI:29035"/>
        <label>1</label>
    </ligand>
</feature>
<reference evidence="6" key="1">
    <citation type="submission" date="2023-01" db="EMBL/GenBank/DDBJ databases">
        <title>The growth and conidiation of Purpureocillium lavendulum are regulated by nitrogen source and histone H3K14 acetylation.</title>
        <authorList>
            <person name="Tang P."/>
            <person name="Han J."/>
            <person name="Zhang C."/>
            <person name="Tang P."/>
            <person name="Qi F."/>
            <person name="Zhang K."/>
            <person name="Liang L."/>
        </authorList>
    </citation>
    <scope>NUCLEOTIDE SEQUENCE</scope>
    <source>
        <strain evidence="6">YMF1.00683</strain>
    </source>
</reference>
<evidence type="ECO:0000259" key="5">
    <source>
        <dbReference type="SMART" id="SM00835"/>
    </source>
</evidence>
<name>A0AB34FL88_9HYPO</name>
<dbReference type="SUPFAM" id="SSF54197">
    <property type="entry name" value="HIT-like"/>
    <property type="match status" value="1"/>
</dbReference>
<evidence type="ECO:0000256" key="2">
    <source>
        <dbReference type="PIRSR" id="PIRSR617774-1"/>
    </source>
</evidence>
<dbReference type="EMBL" id="JAQHRD010000006">
    <property type="protein sequence ID" value="KAJ6439829.1"/>
    <property type="molecule type" value="Genomic_DNA"/>
</dbReference>
<dbReference type="InterPro" id="IPR017774">
    <property type="entry name" value="Bicupin_oxalate_deCO2ase/Oxase"/>
</dbReference>
<keyword evidence="1 3" id="KW-0479">Metal-binding</keyword>
<dbReference type="InterPro" id="IPR014710">
    <property type="entry name" value="RmlC-like_jellyroll"/>
</dbReference>
<feature type="compositionally biased region" description="Polar residues" evidence="4">
    <location>
        <begin position="235"/>
        <end position="254"/>
    </location>
</feature>
<comment type="caution">
    <text evidence="6">The sequence shown here is derived from an EMBL/GenBank/DDBJ whole genome shotgun (WGS) entry which is preliminary data.</text>
</comment>
<dbReference type="InterPro" id="IPR036265">
    <property type="entry name" value="HIT-like_sf"/>
</dbReference>
<dbReference type="PANTHER" id="PTHR35848:SF9">
    <property type="entry name" value="SLL1358 PROTEIN"/>
    <property type="match status" value="1"/>
</dbReference>
<dbReference type="InterPro" id="IPR006045">
    <property type="entry name" value="Cupin_1"/>
</dbReference>
<evidence type="ECO:0000313" key="7">
    <source>
        <dbReference type="Proteomes" id="UP001163105"/>
    </source>
</evidence>
<dbReference type="Proteomes" id="UP001163105">
    <property type="component" value="Unassembled WGS sequence"/>
</dbReference>
<evidence type="ECO:0000256" key="1">
    <source>
        <dbReference type="ARBA" id="ARBA00022723"/>
    </source>
</evidence>
<evidence type="ECO:0000313" key="6">
    <source>
        <dbReference type="EMBL" id="KAJ6439829.1"/>
    </source>
</evidence>
<dbReference type="InterPro" id="IPR043171">
    <property type="entry name" value="Ap4A_phos1/2-like"/>
</dbReference>
<feature type="binding site" evidence="3">
    <location>
        <position position="311"/>
    </location>
    <ligand>
        <name>Mn(2+)</name>
        <dbReference type="ChEBI" id="CHEBI:29035"/>
        <label>1</label>
    </ligand>
</feature>
<feature type="binding site" evidence="3">
    <location>
        <position position="492"/>
    </location>
    <ligand>
        <name>Mn(2+)</name>
        <dbReference type="ChEBI" id="CHEBI:29035"/>
        <label>2</label>
    </ligand>
</feature>
<feature type="binding site" evidence="3">
    <location>
        <position position="497"/>
    </location>
    <ligand>
        <name>Mn(2+)</name>
        <dbReference type="ChEBI" id="CHEBI:29035"/>
        <label>2</label>
    </ligand>
</feature>
<proteinExistence type="predicted"/>
<keyword evidence="3" id="KW-0464">Manganese</keyword>
<dbReference type="SMART" id="SM00835">
    <property type="entry name" value="Cupin_1"/>
    <property type="match status" value="2"/>
</dbReference>
<gene>
    <name evidence="6" type="primary">oxdD</name>
    <name evidence="6" type="ORF">O9K51_07720</name>
</gene>
<dbReference type="Pfam" id="PF00190">
    <property type="entry name" value="Cupin_1"/>
    <property type="match status" value="2"/>
</dbReference>
<dbReference type="InterPro" id="IPR045759">
    <property type="entry name" value="Ap4A_phos1/2_N"/>
</dbReference>
<feature type="binding site" evidence="3">
    <location>
        <position position="490"/>
    </location>
    <ligand>
        <name>Mn(2+)</name>
        <dbReference type="ChEBI" id="CHEBI:29035"/>
        <label>2</label>
    </ligand>
</feature>
<keyword evidence="7" id="KW-1185">Reference proteome</keyword>
<dbReference type="Gene3D" id="2.60.120.10">
    <property type="entry name" value="Jelly Rolls"/>
    <property type="match status" value="2"/>
</dbReference>
<feature type="binding site" evidence="3">
    <location>
        <position position="536"/>
    </location>
    <ligand>
        <name>Mn(2+)</name>
        <dbReference type="ChEBI" id="CHEBI:29035"/>
        <label>2</label>
    </ligand>
</feature>
<sequence length="598" mass="66231">MEKHGADPPVDLTTLALSMFDELVSRGKLLFAETTPEITRHDGFLPILPRNAKERSGNGGPFLNPDPDFVVSAIGHHHILELNMYSMFRPMFVLHTREFVPQTDDLDAEDIGAARTTMASLQQTAGPQMMLYNCGVDAGASQGHKHMQIVPLPSSFKLYPELATSTEDIACSIPNVPYKHFVLRSHLDKMKASALLLSCAVGAAFAAPQLQPRAEDKFTEGQPISKTGKGGPINGGTNHQLDLQNPDNLGRQSTDNGVVPNLKWSFSDSKTRILKGGWVREQVIQDLPQSHDISGAQQHLKKGAIRELHWHRVAEWGIVYAGKVKISVVDENGVYQVEELNYGDIWYFPKGTAHTIQGLADENEYLLVFDDGDFDRVGTTFNIDDWIAHTPKSVLAKNFGVDESVFEDVPSPNPYIVNATVSTRNVTETPTTPIARGNSSFVYNTFKHKPEKIGGNGGEFYKIDSTNFPISKTIAATFVTLKPGGLRELHWHPNAEEWLYFHKGKAQATVFIGNANARTFDFSAGDTAVFPDNSGHYIENTSKDEDLIWIEIYKSDRVADIPLTQWLALTPADIVAQTLKVPIEFVEKLKKDKQVLIG</sequence>
<feature type="domain" description="Cupin type-1" evidence="5">
    <location>
        <begin position="264"/>
        <end position="407"/>
    </location>
</feature>
<dbReference type="CDD" id="cd20305">
    <property type="entry name" value="cupin_OxDC_C"/>
    <property type="match status" value="1"/>
</dbReference>
<dbReference type="Pfam" id="PF19327">
    <property type="entry name" value="Ap4A_phos_N"/>
    <property type="match status" value="1"/>
</dbReference>
<feature type="binding site" evidence="3">
    <location>
        <position position="354"/>
    </location>
    <ligand>
        <name>Mn(2+)</name>
        <dbReference type="ChEBI" id="CHEBI:29035"/>
        <label>1</label>
    </ligand>
</feature>
<dbReference type="InterPro" id="IPR011051">
    <property type="entry name" value="RmlC_Cupin_sf"/>
</dbReference>
<feature type="region of interest" description="Disordered" evidence="4">
    <location>
        <begin position="214"/>
        <end position="254"/>
    </location>
</feature>
<dbReference type="PANTHER" id="PTHR35848">
    <property type="entry name" value="OXALATE-BINDING PROTEIN"/>
    <property type="match status" value="1"/>
</dbReference>
<feature type="active site" description="Proton donor" evidence="2">
    <location>
        <position position="551"/>
    </location>
</feature>
<evidence type="ECO:0000256" key="3">
    <source>
        <dbReference type="PIRSR" id="PIRSR617774-2"/>
    </source>
</evidence>
<protein>
    <submittedName>
        <fullName evidence="6">Oxalate decarboxylase oxdC</fullName>
    </submittedName>
</protein>
<accession>A0AB34FL88</accession>
<feature type="domain" description="Cupin type-1" evidence="5">
    <location>
        <begin position="444"/>
        <end position="587"/>
    </location>
</feature>
<feature type="binding site" evidence="3">
    <location>
        <position position="315"/>
    </location>
    <ligand>
        <name>Mn(2+)</name>
        <dbReference type="ChEBI" id="CHEBI:29035"/>
        <label>1</label>
    </ligand>
</feature>